<organism evidence="1 2">
    <name type="scientific">Candidatus Kaiserbacteria bacterium RIFCSPHIGHO2_01_FULL_54_36b</name>
    <dbReference type="NCBI Taxonomy" id="1798483"/>
    <lineage>
        <taxon>Bacteria</taxon>
        <taxon>Candidatus Kaiseribacteriota</taxon>
    </lineage>
</organism>
<name>A0A1F6CI54_9BACT</name>
<evidence type="ECO:0000313" key="1">
    <source>
        <dbReference type="EMBL" id="OGG48808.1"/>
    </source>
</evidence>
<dbReference type="EMBL" id="MFKW01000084">
    <property type="protein sequence ID" value="OGG48808.1"/>
    <property type="molecule type" value="Genomic_DNA"/>
</dbReference>
<accession>A0A1F6CI54</accession>
<reference evidence="1 2" key="1">
    <citation type="journal article" date="2016" name="Nat. Commun.">
        <title>Thousands of microbial genomes shed light on interconnected biogeochemical processes in an aquifer system.</title>
        <authorList>
            <person name="Anantharaman K."/>
            <person name="Brown C.T."/>
            <person name="Hug L.A."/>
            <person name="Sharon I."/>
            <person name="Castelle C.J."/>
            <person name="Probst A.J."/>
            <person name="Thomas B.C."/>
            <person name="Singh A."/>
            <person name="Wilkins M.J."/>
            <person name="Karaoz U."/>
            <person name="Brodie E.L."/>
            <person name="Williams K.H."/>
            <person name="Hubbard S.S."/>
            <person name="Banfield J.F."/>
        </authorList>
    </citation>
    <scope>NUCLEOTIDE SEQUENCE [LARGE SCALE GENOMIC DNA]</scope>
</reference>
<comment type="caution">
    <text evidence="1">The sequence shown here is derived from an EMBL/GenBank/DDBJ whole genome shotgun (WGS) entry which is preliminary data.</text>
</comment>
<dbReference type="Proteomes" id="UP000176445">
    <property type="component" value="Unassembled WGS sequence"/>
</dbReference>
<dbReference type="AlphaFoldDB" id="A0A1F6CI54"/>
<gene>
    <name evidence="1" type="ORF">A2704_06625</name>
</gene>
<sequence>MRSIAVCLIITCLAFEVLPEISLAAAVVGIPATDPVSKQIFLGDSSVIPAQLNIPSPLPPTEAVAKDVSGATGLLDHPTCVAEVNRRAALSPPQPPPSGDFPCVVPASNGAGVVNGMCFVTQCKGVSFTGLGGILTSIGTMAAIGGAVALVSKLLSSGQSAGGGTGAFLQNATGTLGCGAYAQTSTSTSPLCVPYYPQFVMATSTTGTDISLLLQKSLETIRLLLSALSPAKP</sequence>
<proteinExistence type="predicted"/>
<evidence type="ECO:0000313" key="2">
    <source>
        <dbReference type="Proteomes" id="UP000176445"/>
    </source>
</evidence>
<protein>
    <submittedName>
        <fullName evidence="1">Uncharacterized protein</fullName>
    </submittedName>
</protein>